<dbReference type="SUPFAM" id="SSF53448">
    <property type="entry name" value="Nucleotide-diphospho-sugar transferases"/>
    <property type="match status" value="1"/>
</dbReference>
<dbReference type="RefSeq" id="WP_295577353.1">
    <property type="nucleotide sequence ID" value="NZ_FLQR01000010.1"/>
</dbReference>
<feature type="domain" description="TarS/TarP linker" evidence="3">
    <location>
        <begin position="220"/>
        <end position="311"/>
    </location>
</feature>
<gene>
    <name evidence="4" type="ORF">MIPYR_60080</name>
</gene>
<organism evidence="4">
    <name type="scientific">uncultured Microbacterium sp</name>
    <dbReference type="NCBI Taxonomy" id="191216"/>
    <lineage>
        <taxon>Bacteria</taxon>
        <taxon>Bacillati</taxon>
        <taxon>Actinomycetota</taxon>
        <taxon>Actinomycetes</taxon>
        <taxon>Micrococcales</taxon>
        <taxon>Microbacteriaceae</taxon>
        <taxon>Microbacterium</taxon>
        <taxon>environmental samples</taxon>
    </lineage>
</organism>
<feature type="region of interest" description="Disordered" evidence="1">
    <location>
        <begin position="426"/>
        <end position="447"/>
    </location>
</feature>
<dbReference type="GO" id="GO:0016758">
    <property type="term" value="F:hexosyltransferase activity"/>
    <property type="evidence" value="ECO:0007669"/>
    <property type="project" value="UniProtKB-ARBA"/>
</dbReference>
<evidence type="ECO:0000313" key="4">
    <source>
        <dbReference type="EMBL" id="SBS74337.1"/>
    </source>
</evidence>
<evidence type="ECO:0000259" key="2">
    <source>
        <dbReference type="Pfam" id="PF00535"/>
    </source>
</evidence>
<dbReference type="AlphaFoldDB" id="A0A1Y5P6T1"/>
<dbReference type="InterPro" id="IPR029044">
    <property type="entry name" value="Nucleotide-diphossugar_trans"/>
</dbReference>
<dbReference type="CDD" id="cd00761">
    <property type="entry name" value="Glyco_tranf_GTA_type"/>
    <property type="match status" value="1"/>
</dbReference>
<dbReference type="Gene3D" id="3.90.550.10">
    <property type="entry name" value="Spore Coat Polysaccharide Biosynthesis Protein SpsA, Chain A"/>
    <property type="match status" value="1"/>
</dbReference>
<evidence type="ECO:0000259" key="3">
    <source>
        <dbReference type="Pfam" id="PF22181"/>
    </source>
</evidence>
<proteinExistence type="predicted"/>
<dbReference type="Pfam" id="PF00535">
    <property type="entry name" value="Glycos_transf_2"/>
    <property type="match status" value="1"/>
</dbReference>
<name>A0A1Y5P6T1_9MICO</name>
<evidence type="ECO:0000256" key="1">
    <source>
        <dbReference type="SAM" id="MobiDB-lite"/>
    </source>
</evidence>
<dbReference type="InterPro" id="IPR054028">
    <property type="entry name" value="TarS/TarP_linker"/>
</dbReference>
<dbReference type="InterPro" id="IPR001173">
    <property type="entry name" value="Glyco_trans_2-like"/>
</dbReference>
<dbReference type="EMBL" id="FLQR01000010">
    <property type="protein sequence ID" value="SBS74337.1"/>
    <property type="molecule type" value="Genomic_DNA"/>
</dbReference>
<dbReference type="PANTHER" id="PTHR22916">
    <property type="entry name" value="GLYCOSYLTRANSFERASE"/>
    <property type="match status" value="1"/>
</dbReference>
<protein>
    <submittedName>
        <fullName evidence="4">Uncharacterized protein</fullName>
    </submittedName>
</protein>
<accession>A0A1Y5P6T1</accession>
<dbReference type="PANTHER" id="PTHR22916:SF3">
    <property type="entry name" value="UDP-GLCNAC:BETAGAL BETA-1,3-N-ACETYLGLUCOSAMINYLTRANSFERASE-LIKE PROTEIN 1"/>
    <property type="match status" value="1"/>
</dbReference>
<dbReference type="Pfam" id="PF22181">
    <property type="entry name" value="TarS_linker"/>
    <property type="match status" value="1"/>
</dbReference>
<reference evidence="4" key="1">
    <citation type="submission" date="2016-03" db="EMBL/GenBank/DDBJ databases">
        <authorList>
            <person name="Ploux O."/>
        </authorList>
    </citation>
    <scope>NUCLEOTIDE SEQUENCE</scope>
    <source>
        <strain evidence="4">UC1</strain>
    </source>
</reference>
<feature type="domain" description="Glycosyltransferase 2-like" evidence="2">
    <location>
        <begin position="6"/>
        <end position="128"/>
    </location>
</feature>
<sequence length="477" mass="53113">MTIAVSVVVPVYNPGRYLDPLLRSLDRQSLPTERFETVFVDDGSTDGTAGLLDAWCADRENAHVIHQANHGWPGQPRNVGIAAARGSYIQFVDQDDWLGDEALERLTSYADANGSDVVVGKMVGVDRRVPTALFRRSVPRAQIGVDRIEDSQTPHKMFRRAFLDRIGLRFPEDTRRLEDHLFVTAAYLRADVVSVYAETDCYFHTSRDDGRNAGFRSYDPVPYYAVVEEVIDLVEDHLPAGAARERYLSRWLRNELIGRLRSPIVRDLPTARRQVFYDEVSRIVRQRYAPTALRATTATVAVGAAIARHAPMSEFYRADDALHRIDVRAWEDDGGIGLELMDAGRTLTPGTTLAAVLRAHLSPSIVEPVLADLGARAAERVVPDRITRISGAPRTVFTGDGVVFRAPDATAHAGDRIRVASALGPRETTVTAERRRGGGGSGAVAGRRRAARRLKDWTVRLLPSRVRRVFRRRPRPR</sequence>